<dbReference type="InterPro" id="IPR019960">
    <property type="entry name" value="T1SS_VCA0849"/>
</dbReference>
<dbReference type="NCBIfam" id="TIGR03661">
    <property type="entry name" value="T1SS_VCA0849"/>
    <property type="match status" value="1"/>
</dbReference>
<gene>
    <name evidence="3" type="ORF">PYE67_16995</name>
</gene>
<dbReference type="SUPFAM" id="SSF51120">
    <property type="entry name" value="beta-Roll"/>
    <property type="match status" value="1"/>
</dbReference>
<organism evidence="3 4">
    <name type="scientific">Vibrio aestuarianus</name>
    <dbReference type="NCBI Taxonomy" id="28171"/>
    <lineage>
        <taxon>Bacteria</taxon>
        <taxon>Pseudomonadati</taxon>
        <taxon>Pseudomonadota</taxon>
        <taxon>Gammaproteobacteria</taxon>
        <taxon>Vibrionales</taxon>
        <taxon>Vibrionaceae</taxon>
        <taxon>Vibrio</taxon>
    </lineage>
</organism>
<dbReference type="NCBIfam" id="TIGR03660">
    <property type="entry name" value="T1SS_rpt_143"/>
    <property type="match status" value="11"/>
</dbReference>
<evidence type="ECO:0000256" key="1">
    <source>
        <dbReference type="ARBA" id="ARBA00022837"/>
    </source>
</evidence>
<evidence type="ECO:0000313" key="3">
    <source>
        <dbReference type="EMBL" id="WGK86648.1"/>
    </source>
</evidence>
<evidence type="ECO:0000313" key="4">
    <source>
        <dbReference type="Proteomes" id="UP001241226"/>
    </source>
</evidence>
<dbReference type="PROSITE" id="PS00330">
    <property type="entry name" value="HEMOLYSIN_CALCIUM"/>
    <property type="match status" value="2"/>
</dbReference>
<dbReference type="NCBIfam" id="TIGR01965">
    <property type="entry name" value="VCBS_repeat"/>
    <property type="match status" value="9"/>
</dbReference>
<evidence type="ECO:0000259" key="2">
    <source>
        <dbReference type="Pfam" id="PF17892"/>
    </source>
</evidence>
<dbReference type="InterPro" id="IPR011049">
    <property type="entry name" value="Serralysin-like_metalloprot_C"/>
</dbReference>
<name>A0ABD7YNK3_9VIBR</name>
<reference evidence="3 4" key="1">
    <citation type="submission" date="2022-02" db="EMBL/GenBank/DDBJ databases">
        <title>Emergence and expansion in Europe of a Vibrio aestuarianus clonal complex pathogenic for oysters.</title>
        <authorList>
            <person name="Mesnil A."/>
            <person name="Travers M.-A."/>
        </authorList>
    </citation>
    <scope>NUCLEOTIDE SEQUENCE [LARGE SCALE GENOMIC DNA]</scope>
    <source>
        <strain evidence="3 4">U17</strain>
    </source>
</reference>
<accession>A0ABD7YNK3</accession>
<protein>
    <submittedName>
        <fullName evidence="3">Retention module-containing protein</fullName>
    </submittedName>
</protein>
<dbReference type="Pfam" id="PF00353">
    <property type="entry name" value="HemolysinCabind"/>
    <property type="match status" value="1"/>
</dbReference>
<dbReference type="InterPro" id="IPR018511">
    <property type="entry name" value="Hemolysin-typ_Ca-bd_CS"/>
</dbReference>
<proteinExistence type="predicted"/>
<dbReference type="InterPro" id="IPR001343">
    <property type="entry name" value="Hemolysn_Ca-bd"/>
</dbReference>
<feature type="domain" description="Cadherin-like" evidence="2">
    <location>
        <begin position="3704"/>
        <end position="3790"/>
    </location>
</feature>
<dbReference type="EMBL" id="CP118712">
    <property type="protein sequence ID" value="WGK86648.1"/>
    <property type="molecule type" value="Genomic_DNA"/>
</dbReference>
<dbReference type="NCBIfam" id="NF033682">
    <property type="entry name" value="retention_LapA"/>
    <property type="match status" value="1"/>
</dbReference>
<dbReference type="InterPro" id="IPR010221">
    <property type="entry name" value="VCBS_dom"/>
</dbReference>
<dbReference type="InterPro" id="IPR047777">
    <property type="entry name" value="LapA-like_RM"/>
</dbReference>
<dbReference type="InterPro" id="IPR019959">
    <property type="entry name" value="T1SS-143_rpt-cont_dom"/>
</dbReference>
<keyword evidence="1" id="KW-0106">Calcium</keyword>
<dbReference type="Pfam" id="PF17892">
    <property type="entry name" value="Cadherin_5"/>
    <property type="match status" value="1"/>
</dbReference>
<dbReference type="Proteomes" id="UP001241226">
    <property type="component" value="Chromosome 2"/>
</dbReference>
<dbReference type="InterPro" id="IPR041690">
    <property type="entry name" value="Cadherin_5"/>
</dbReference>
<dbReference type="PRINTS" id="PR00313">
    <property type="entry name" value="CABNDNGRPT"/>
</dbReference>
<sequence length="4253" mass="444292">MDFQVINQPVSVTEVVGEVIAVDSKGNARLLNDGDYLNQGEILITINHSSVAVMVFGELKVIDQNCVACLGEPPQGADPSSALTSFPIEGAINADLSLIENTNFDADNIAAIQQAILDGQDPTQILEATAAGAGGQGSANAGFISIDYNFTEVLARTFFETQGSTVEEQSTDDELGQLRFSAGGNLLSEALVEGSLSQGSYPQSVTSSVLIAAGDLPLDSASFVPTPLSLNALLSELAADITSSGRPVDFRYDATTNSIIGEQNGNEVLTINMIATSVGKDVNLEVITTITLPIDHTPEVGGGVVSFANDQISIQFEMTGVDSGGNPIQSPISVSVVIGDGDNPVMVDEPIGSVFEDNLANVGSDSSGSLNVTISGLFDTQLGSDVVETYQVDLSVNPLSGLTSQGVAVEFADPSIINGVYTYQASANGTPIFELILNPDGNYQFTLQGVIDHPVDSDELLLELPIFATDYDGDTSQVALLPINIVDDKPVIVDSVPLDIHEDDLVTGSDSSKEPLTASGTFTTIEGADRVVSYQLDSSTNPIAGLTSQGESVSLGAPTLSNGAYTYQATTSSGAAVFTLVLNANGSYSFTLEGPIDHAASADELLVNFKVVATDFDGDSSSITLPVTIHDDKPSIGQAQALSVHEDDLVTGSDTSKEPLTASGTFTTIEGADRVVSYQLDSSTNPIAGLTSQGESVSLGAPTLSNGAYTYHATTVSGAAVFTLVLNANGSYSFTLEGPIDHAASADELLVNFKVVATDFDGDSSSITLPVTIHDDKPSIGQAQALSVHEDDLVTGSDTSKEPLTASGTFTTIEGADRVVSYQLDSSTNPIAGLTSQGESVSLGAPTLSNGAYTYHATTVSGAAVFTLVLNANGSYSFTLEGPIDHAASADELLVNFKVVATDFDGDSSSITLPVTIHDDKPSIGQAQALSVHEDDLVTGSDTSKEPLTASGTFTTIEGADRVVSYQLDSSTNPIAGLTSQGESVSLGAPTLSNGAYTYHATTVSGAAVFTLVLNANGSYSFTLEGPIDHAASADELLVNFKVVATDFDGDSSSITLPVTIHDDKPSIGQAQALSVHEDDLVTGSDSSKEPLTASGTFTTTEGADRVVSYQLDTSTNSIAGLTSQGEAVSLGTPTVSNGSYTYQATTSSGAAVFTLVLNANGSYSFTLEGPIDHATNADELLVNFSVVATDFDGDRSSITLPVTINDDQPSIGQAQALSVHEDDLVTGSDSSKEPLTASGTFTTIEGADRVVSYQLDTSTNPIAGLTSQGEAVSLGMPTLSNGAYTYHATTVSGAAVFTLVLNANGSYSFTLEGPIDHAASADELLVNFSVVATDFDGDRSSITLPVTINDDQPTISQAQALSVHEDDLVTGSDSSKEPLTASGTFTTIEGADRVVSYQLDTSTNPIAGLTSQGESVSLGTPTLSNGAYTYQATTSSGAAVFTLVLNADGSYSFTLEGPIDHAASADELLMKFSVVATDFDGDSSSITLPVTIHDDKPSIGQAQALSVHEDDLVTGSDTSKEPLTASGTFTTIEGADRVVSYQLDSSTNPLAGLTSQGESVSLGAPTLSNGAYTYHATTVSGAAVFTLVLNANGSYSFTLEGPIDHAASADELLVNFKVVATDFDGDSSSITLPVTIHDDKPSIGQAQALSVHEDDLVTGSDTSKEPLTASGTFTTIEGADRVVSYQLDSSTNPIAGLTSQGESVSLGAPTLSNGAYTYHATTVSGAAVFTLVLNANGSYSFTLEGPIDHAASADELLVNFKVVATDFDGDSSSITLPVTINDDQPSIQGIRTGSQQTVDEDDLLGMGSDGSGSTTLSGNFDVVDGADGIVSYQLTDLVTPVAGLQSGGQNLELVEVSNSNGVIVYEARTLSSNEAVFKITFNGSADSYQFELLKPLDHATGAGENALILNLSVTATDRDGDVSNAIALPITIIDDVPTLHDKTITTVEGDNNRTVNLFSVDNNNSPDTQGADNGLVTRFSAVDEVGRDIQFRLDNSTLLVDSVDLNGSNKTVTVVEIVNNVERDLGTLLITPTGGARFKPAASLDHGDSSEIPFTVDVTATDRDGDTSTEQLNVIITDRNAVIKVASVLGTEDAGRDGSVISMPNNELTNAQDNQTGLVTTPIKVDLQVELNDIDRNESIGDVTVKNINNAHGDFYYLDGSGNYIKLDVVGGKVVLPANMVEQSLNGTVASVDNLYFVPDRNYASADGGFTINLTVQILNDNSADHSVNGKMRIEVESVADIATWATSSEFHYDTVEDSSNVNLNVAAQTQDTSSPEVIVYEIRFTQGEGEARLVYADGTPLQVSSDANGNYYLVDASKIAQVQVDPNDNFGGQIRLGITAITTEQSNAFIGKESARSETKEIIIDVTPDADMGSFSVNRINIFEDNAATQNTVDPETDHDPLLLSEVITMTASADTDSSESLHVRISDFSEAGVTLVWLGAGASQITTVDDGSGHTYFEVPEQYLNQVEVLPPKHSNADFTFSVEGIVKDRVIISSGEIVDEQSLGSKTVNVAVKGVADLPIIDFNAGSSNTWTEFEENGIQVVETTIDENQAVDIDFSVLSGEKIDSPSDNSESLTVLLSNIPDGVNLYDSDGSVIDLVFVGYDSSNHPIYQVNLTTAQVSTGIKVEPVQSSTENIHIKASVIVTEDDGHTRQVESEIRINVRPVIDVADNYQSSSIGNEDSLINIRWQPENAQNPDADEYFAAVTLSGFPTGSSVYVNGVLTALDSNNQLVLTPAVGQSEQDFSNQVLSAGYIQVQPPEHSSTDFTLNTELVVKEQDHEYVDSANPGEGIVSKVIQGSVNVTVRPIVEPDGELRVEDGSGVQNSVTADAAGVINFTINDAAGGETDANIIRFDNVDSHSTAGYQSQELVDQLVVRFNNVTPEVLDQLLITGAINNGDGTWTIVDENNFSIKAPNGLILGTNNDPDGDGYNEITLTIFAQVFDKGEDSSEVKTIKEVHSDITLKFPDFVTGKDSVAADINLVGDVDDIVLGSEDHVVNLGQQIQDKLMISTSGFDGVSDELSIVIAQSLLPAGASLSGAEFDFVDGLYVYKGVVNVDGSISGLKNLQLNLPEDYAGDFKLPVTFVTTDTASGDEKTMSTEIPVAVSPIADIPGSDQPADSNITPRVTLTVEGTLGLDADHQPTSTANDIPTNDGIGYEDGIIHLTLDLDLADIRNDLTQGQETLTEVTLTVQGTNIGTFVDADGNELGTQITFNSSQLPAALDNVYFKPAPNYPTGNDDNTVNISVSGKVTDTTTFDEVNPASVVGIANTDADKTFTTNVSFEVKPVVDDIVISGSGSSTPEVEGLEDEWIVLSKPGSEFNIDLTDTDGSEEFVSIKLTGVPTDFIVSSLDSNQYVVKNNGGGEWSIQLKDLTQTSLNLSNIAIKPAKNFSGEVEIGVKIFTQESLLGVPVEHTGSFKFDVVPVGDAIDVEPVDNVAGNEGEDIAIDIKAQIIDNIDSISAGANYTENSPETLRVEISGVPDGASIALADGTLGTNLGAGVWLLNVDAQSLDKLIFNSGDWNNSAWTDALHFKVQSVDTGLDGIEHLGPVQEFDVAVDITAVNDRPEFSGITNTETAEDTPITLNGFMVSDADSTIDNPNAEYVLMIDVEHGVLQIDPALLGNLIVTGDGTTSVELKGTITDLNSALAAGVAKFVPETDFNGAVNVNVSIDDQGNNGLVIATDDGTLNSNSDQFTINVTEVNDAPMTASVTLPDINEDAGSITIVASQLLANASDTESDTLTVSNLALVDPAMGTLIQTSVGEWTFEPALDFYGQVNFTYDITDDGTTNGVSYPQSVSGQAVLDVLAVNDAPVIDGASITTTIDESADQKVTGITVSDVDYSGSQANQTMSVTLSVTEGILSVVIPAGSSVTQTPALNGDIVLQGTLTDINALLNTTDPINGVFIDATAIAGDTVALTVKANDVGVYADNASGMALEDTETFTITVTPKANAPTLTVDPSFNYIKQTYVNQSVSNQGIALVGLVATLTDSHEVLSLEIHNLPSGATLSSATGSVVEQSGVWVVSADAINSLEVSGLSLGAHTLSVTAISTETDGSFASSTPLDIQIDVLADGTVIDQSSNSDDSQLLADDSGLSLTGGSGDDYIEGGAGDDILHGGAGNDILVGGLGADILTGDGGADIFKWTLDSVDDKTDTITDFSTAEGDVIDLTDVVSDLGSKLPMDQLLASLAASNQIEAKVIANTDDVELDVTTDNNVHQTIVVEDLANQFSFDGMTSIDIVGTLLDNNIIKHD</sequence>
<dbReference type="RefSeq" id="WP_301002585.1">
    <property type="nucleotide sequence ID" value="NZ_CP118712.1"/>
</dbReference>
<dbReference type="Gene3D" id="2.150.10.10">
    <property type="entry name" value="Serralysin-like metalloprotease, C-terminal"/>
    <property type="match status" value="1"/>
</dbReference>